<keyword evidence="1" id="KW-0472">Membrane</keyword>
<accession>A0A9N8Z1J4</accession>
<dbReference type="Proteomes" id="UP000789508">
    <property type="component" value="Unassembled WGS sequence"/>
</dbReference>
<proteinExistence type="predicted"/>
<comment type="caution">
    <text evidence="2">The sequence shown here is derived from an EMBL/GenBank/DDBJ whole genome shotgun (WGS) entry which is preliminary data.</text>
</comment>
<dbReference type="AlphaFoldDB" id="A0A9N8Z1J4"/>
<name>A0A9N8Z1J4_9GLOM</name>
<evidence type="ECO:0000313" key="3">
    <source>
        <dbReference type="Proteomes" id="UP000789508"/>
    </source>
</evidence>
<sequence>MSLEAAKDIVSTGSEIATGAAIKTKEAAQELLTQPGQYYQQSHRFITNIWNKSSFLRLYSYIAGAYGIIPAVILVGWIIVTLVIVVGIAGIGIVVAEGFFAFLGSLVFFPVVGTLLFLASVGGIVVGFVYASYKAIEYALSAMGFLPRDFLHGAPPVSKEQEEAS</sequence>
<evidence type="ECO:0000313" key="2">
    <source>
        <dbReference type="EMBL" id="CAG8462121.1"/>
    </source>
</evidence>
<gene>
    <name evidence="2" type="ORF">ALEPTO_LOCUS1596</name>
</gene>
<feature type="transmembrane region" description="Helical" evidence="1">
    <location>
        <begin position="61"/>
        <end position="94"/>
    </location>
</feature>
<organism evidence="2 3">
    <name type="scientific">Ambispora leptoticha</name>
    <dbReference type="NCBI Taxonomy" id="144679"/>
    <lineage>
        <taxon>Eukaryota</taxon>
        <taxon>Fungi</taxon>
        <taxon>Fungi incertae sedis</taxon>
        <taxon>Mucoromycota</taxon>
        <taxon>Glomeromycotina</taxon>
        <taxon>Glomeromycetes</taxon>
        <taxon>Archaeosporales</taxon>
        <taxon>Ambisporaceae</taxon>
        <taxon>Ambispora</taxon>
    </lineage>
</organism>
<protein>
    <submittedName>
        <fullName evidence="2">2038_t:CDS:1</fullName>
    </submittedName>
</protein>
<reference evidence="2" key="1">
    <citation type="submission" date="2021-06" db="EMBL/GenBank/DDBJ databases">
        <authorList>
            <person name="Kallberg Y."/>
            <person name="Tangrot J."/>
            <person name="Rosling A."/>
        </authorList>
    </citation>
    <scope>NUCLEOTIDE SEQUENCE</scope>
    <source>
        <strain evidence="2">FL130A</strain>
    </source>
</reference>
<evidence type="ECO:0000256" key="1">
    <source>
        <dbReference type="SAM" id="Phobius"/>
    </source>
</evidence>
<feature type="transmembrane region" description="Helical" evidence="1">
    <location>
        <begin position="100"/>
        <end position="133"/>
    </location>
</feature>
<keyword evidence="1" id="KW-0812">Transmembrane</keyword>
<dbReference type="EMBL" id="CAJVPS010000184">
    <property type="protein sequence ID" value="CAG8462121.1"/>
    <property type="molecule type" value="Genomic_DNA"/>
</dbReference>
<keyword evidence="1" id="KW-1133">Transmembrane helix</keyword>
<dbReference type="OrthoDB" id="10473011at2759"/>
<keyword evidence="3" id="KW-1185">Reference proteome</keyword>